<evidence type="ECO:0000313" key="5">
    <source>
        <dbReference type="Proteomes" id="UP000034543"/>
    </source>
</evidence>
<dbReference type="InterPro" id="IPR015421">
    <property type="entry name" value="PyrdxlP-dep_Trfase_major"/>
</dbReference>
<dbReference type="GO" id="GO:0008483">
    <property type="term" value="F:transaminase activity"/>
    <property type="evidence" value="ECO:0007669"/>
    <property type="project" value="UniProtKB-KW"/>
</dbReference>
<dbReference type="InterPro" id="IPR049704">
    <property type="entry name" value="Aminotrans_3_PPA_site"/>
</dbReference>
<dbReference type="STRING" id="1618436.UV59_C0001G0047"/>
<comment type="caution">
    <text evidence="4">The sequence shown here is derived from an EMBL/GenBank/DDBJ whole genome shotgun (WGS) entry which is preliminary data.</text>
</comment>
<dbReference type="GO" id="GO:0030170">
    <property type="term" value="F:pyridoxal phosphate binding"/>
    <property type="evidence" value="ECO:0007669"/>
    <property type="project" value="InterPro"/>
</dbReference>
<dbReference type="AlphaFoldDB" id="A0A0G1CLE4"/>
<proteinExistence type="inferred from homology"/>
<dbReference type="Proteomes" id="UP000034543">
    <property type="component" value="Unassembled WGS sequence"/>
</dbReference>
<protein>
    <submittedName>
        <fullName evidence="4">Aminotransferase class-III</fullName>
    </submittedName>
</protein>
<evidence type="ECO:0000256" key="1">
    <source>
        <dbReference type="ARBA" id="ARBA00001933"/>
    </source>
</evidence>
<dbReference type="SUPFAM" id="SSF53383">
    <property type="entry name" value="PLP-dependent transferases"/>
    <property type="match status" value="1"/>
</dbReference>
<dbReference type="PANTHER" id="PTHR43713:SF3">
    <property type="entry name" value="GLUTAMATE-1-SEMIALDEHYDE 2,1-AMINOMUTASE 1, CHLOROPLASTIC-RELATED"/>
    <property type="match status" value="1"/>
</dbReference>
<dbReference type="EMBL" id="LCFB01000001">
    <property type="protein sequence ID" value="KKS86324.1"/>
    <property type="molecule type" value="Genomic_DNA"/>
</dbReference>
<dbReference type="InterPro" id="IPR005814">
    <property type="entry name" value="Aminotrans_3"/>
</dbReference>
<name>A0A0G1CLE4_9BACT</name>
<reference evidence="4 5" key="1">
    <citation type="journal article" date="2015" name="Nature">
        <title>rRNA introns, odd ribosomes, and small enigmatic genomes across a large radiation of phyla.</title>
        <authorList>
            <person name="Brown C.T."/>
            <person name="Hug L.A."/>
            <person name="Thomas B.C."/>
            <person name="Sharon I."/>
            <person name="Castelle C.J."/>
            <person name="Singh A."/>
            <person name="Wilkins M.J."/>
            <person name="Williams K.H."/>
            <person name="Banfield J.F."/>
        </authorList>
    </citation>
    <scope>NUCLEOTIDE SEQUENCE [LARGE SCALE GENOMIC DNA]</scope>
</reference>
<dbReference type="InterPro" id="IPR015422">
    <property type="entry name" value="PyrdxlP-dep_Trfase_small"/>
</dbReference>
<dbReference type="Gene3D" id="3.90.1150.10">
    <property type="entry name" value="Aspartate Aminotransferase, domain 1"/>
    <property type="match status" value="1"/>
</dbReference>
<evidence type="ECO:0000256" key="3">
    <source>
        <dbReference type="RuleBase" id="RU003560"/>
    </source>
</evidence>
<gene>
    <name evidence="4" type="ORF">UV59_C0001G0047</name>
</gene>
<evidence type="ECO:0000313" key="4">
    <source>
        <dbReference type="EMBL" id="KKS86324.1"/>
    </source>
</evidence>
<comment type="similarity">
    <text evidence="3">Belongs to the class-III pyridoxal-phosphate-dependent aminotransferase family.</text>
</comment>
<dbReference type="PATRIC" id="fig|1618436.3.peg.49"/>
<dbReference type="Pfam" id="PF00202">
    <property type="entry name" value="Aminotran_3"/>
    <property type="match status" value="1"/>
</dbReference>
<organism evidence="4 5">
    <name type="scientific">Candidatus Gottesmanbacteria bacterium GW2011_GWA1_43_11</name>
    <dbReference type="NCBI Taxonomy" id="1618436"/>
    <lineage>
        <taxon>Bacteria</taxon>
        <taxon>Candidatus Gottesmaniibacteriota</taxon>
    </lineage>
</organism>
<keyword evidence="4" id="KW-0808">Transferase</keyword>
<comment type="cofactor">
    <cofactor evidence="1">
        <name>pyridoxal 5'-phosphate</name>
        <dbReference type="ChEBI" id="CHEBI:597326"/>
    </cofactor>
</comment>
<dbReference type="InterPro" id="IPR015424">
    <property type="entry name" value="PyrdxlP-dep_Trfase"/>
</dbReference>
<accession>A0A0G1CLE4</accession>
<sequence>MTNKLKIGKSQKLYQKAKTLIPGGTQLLSKRPEMFLPELWPAYYAKANGCTVWDLDGKKYFDLSYMGLGACVLGYQDRDVNRAVINAIKLGNETTLNAPEEVELAELLIKLHPWAQMARYARSGGEAMAIAVRIARAATEKDIILFCGYHGWHDWYLAANLAEDTALDGHLLPGLKPRGVPRGLLGTAIPFIYNNTEEFKRLFAKYHNKLAAVVMEPIRNHSPKPEFLETIREQTNKMKIPLIFDEITSGFRLAVGGAHLKLGINPDIAVFAKGMSNGYPMAAVIGKKRFMEYAQESFISSTNWTDRIGPTAALATIRKYKTKQVPKYLEKIGQTVQDGWKQLQLTYKLKLQISGIYPLGHFSFEYENAQAVKTLMIQTMLEKGFLTSTAFYASLAHTEKIIDNYLAALDDTFGILKKNIEANTVEKKLRGPIAQSGFRRLT</sequence>
<evidence type="ECO:0000256" key="2">
    <source>
        <dbReference type="ARBA" id="ARBA00022898"/>
    </source>
</evidence>
<keyword evidence="4" id="KW-0032">Aminotransferase</keyword>
<dbReference type="PROSITE" id="PS00600">
    <property type="entry name" value="AA_TRANSFER_CLASS_3"/>
    <property type="match status" value="1"/>
</dbReference>
<dbReference type="PANTHER" id="PTHR43713">
    <property type="entry name" value="GLUTAMATE-1-SEMIALDEHYDE 2,1-AMINOMUTASE"/>
    <property type="match status" value="1"/>
</dbReference>
<keyword evidence="2 3" id="KW-0663">Pyridoxal phosphate</keyword>
<dbReference type="Gene3D" id="3.40.640.10">
    <property type="entry name" value="Type I PLP-dependent aspartate aminotransferase-like (Major domain)"/>
    <property type="match status" value="1"/>
</dbReference>